<gene>
    <name evidence="1" type="ORF">CCS01_20680</name>
</gene>
<dbReference type="EMBL" id="NHRY01000221">
    <property type="protein sequence ID" value="PPQ29710.1"/>
    <property type="molecule type" value="Genomic_DNA"/>
</dbReference>
<dbReference type="RefSeq" id="WP_104520716.1">
    <property type="nucleotide sequence ID" value="NZ_NHRY01000221.1"/>
</dbReference>
<proteinExistence type="predicted"/>
<dbReference type="Gene3D" id="3.40.50.2300">
    <property type="match status" value="1"/>
</dbReference>
<name>A0A2S6N510_RHOGL</name>
<evidence type="ECO:0008006" key="3">
    <source>
        <dbReference type="Google" id="ProtNLM"/>
    </source>
</evidence>
<accession>A0A2S6N510</accession>
<sequence>MNMIKSSAVLRDQGFLSVMTGVRQGVVIVVSDDPALVEALEPVCTFLELQPACVTSGMDLLSTLRQQKPIAVISDLDNEEQDGFHTMKVVADYHRELPLFMLSDGDPILMGATDAMQEVCGLTKVTQSTGAPLAGELVSFLFSAGRRAGCMRLVPI</sequence>
<evidence type="ECO:0000313" key="1">
    <source>
        <dbReference type="EMBL" id="PPQ29710.1"/>
    </source>
</evidence>
<dbReference type="InterPro" id="IPR011006">
    <property type="entry name" value="CheY-like_superfamily"/>
</dbReference>
<evidence type="ECO:0000313" key="2">
    <source>
        <dbReference type="Proteomes" id="UP000239724"/>
    </source>
</evidence>
<comment type="caution">
    <text evidence="1">The sequence shown here is derived from an EMBL/GenBank/DDBJ whole genome shotgun (WGS) entry which is preliminary data.</text>
</comment>
<dbReference type="Proteomes" id="UP000239724">
    <property type="component" value="Unassembled WGS sequence"/>
</dbReference>
<dbReference type="SUPFAM" id="SSF52172">
    <property type="entry name" value="CheY-like"/>
    <property type="match status" value="1"/>
</dbReference>
<dbReference type="AlphaFoldDB" id="A0A2S6N510"/>
<protein>
    <recommendedName>
        <fullName evidence="3">Response regulatory domain-containing protein</fullName>
    </recommendedName>
</protein>
<organism evidence="1 2">
    <name type="scientific">Rhodopila globiformis</name>
    <name type="common">Rhodopseudomonas globiformis</name>
    <dbReference type="NCBI Taxonomy" id="1071"/>
    <lineage>
        <taxon>Bacteria</taxon>
        <taxon>Pseudomonadati</taxon>
        <taxon>Pseudomonadota</taxon>
        <taxon>Alphaproteobacteria</taxon>
        <taxon>Acetobacterales</taxon>
        <taxon>Acetobacteraceae</taxon>
        <taxon>Rhodopila</taxon>
    </lineage>
</organism>
<keyword evidence="2" id="KW-1185">Reference proteome</keyword>
<reference evidence="1 2" key="1">
    <citation type="journal article" date="2018" name="Arch. Microbiol.">
        <title>New insights into the metabolic potential of the phototrophic purple bacterium Rhodopila globiformis DSM 161(T) from its draft genome sequence and evidence for a vanadium-dependent nitrogenase.</title>
        <authorList>
            <person name="Imhoff J.F."/>
            <person name="Rahn T."/>
            <person name="Kunzel S."/>
            <person name="Neulinger S.C."/>
        </authorList>
    </citation>
    <scope>NUCLEOTIDE SEQUENCE [LARGE SCALE GENOMIC DNA]</scope>
    <source>
        <strain evidence="1 2">DSM 161</strain>
    </source>
</reference>
<dbReference type="OrthoDB" id="9836328at2"/>